<dbReference type="EMBL" id="CP000852">
    <property type="protein sequence ID" value="ABW02277.1"/>
    <property type="molecule type" value="Genomic_DNA"/>
</dbReference>
<dbReference type="Pfam" id="PF00534">
    <property type="entry name" value="Glycos_transf_1"/>
    <property type="match status" value="1"/>
</dbReference>
<dbReference type="RefSeq" id="WP_012186496.1">
    <property type="nucleotide sequence ID" value="NC_009954.1"/>
</dbReference>
<proteinExistence type="predicted"/>
<name>A8M958_CALMQ</name>
<evidence type="ECO:0000259" key="1">
    <source>
        <dbReference type="Pfam" id="PF00534"/>
    </source>
</evidence>
<evidence type="ECO:0000313" key="2">
    <source>
        <dbReference type="EMBL" id="ABW02277.1"/>
    </source>
</evidence>
<feature type="domain" description="Glycosyl transferase family 1" evidence="1">
    <location>
        <begin position="6"/>
        <end position="68"/>
    </location>
</feature>
<dbReference type="GeneID" id="5709213"/>
<dbReference type="KEGG" id="cma:Cmaq_1452"/>
<gene>
    <name evidence="2" type="ordered locus">Cmaq_1452</name>
</gene>
<dbReference type="STRING" id="397948.Cmaq_1452"/>
<keyword evidence="3" id="KW-1185">Reference proteome</keyword>
<dbReference type="HOGENOM" id="CLU_1891312_0_0_2"/>
<dbReference type="Proteomes" id="UP000001137">
    <property type="component" value="Chromosome"/>
</dbReference>
<dbReference type="InterPro" id="IPR001296">
    <property type="entry name" value="Glyco_trans_1"/>
</dbReference>
<dbReference type="eggNOG" id="arCOG01403">
    <property type="taxonomic scope" value="Archaea"/>
</dbReference>
<dbReference type="GO" id="GO:0016757">
    <property type="term" value="F:glycosyltransferase activity"/>
    <property type="evidence" value="ECO:0007669"/>
    <property type="project" value="InterPro"/>
</dbReference>
<organism evidence="2 3">
    <name type="scientific">Caldivirga maquilingensis (strain ATCC 700844 / DSM 13496 / JCM 10307 / IC-167)</name>
    <dbReference type="NCBI Taxonomy" id="397948"/>
    <lineage>
        <taxon>Archaea</taxon>
        <taxon>Thermoproteota</taxon>
        <taxon>Thermoprotei</taxon>
        <taxon>Thermoproteales</taxon>
        <taxon>Thermoproteaceae</taxon>
        <taxon>Caldivirga</taxon>
    </lineage>
</organism>
<dbReference type="OrthoDB" id="132546at2157"/>
<dbReference type="AlphaFoldDB" id="A8M958"/>
<protein>
    <recommendedName>
        <fullName evidence="1">Glycosyl transferase family 1 domain-containing protein</fullName>
    </recommendedName>
</protein>
<dbReference type="SUPFAM" id="SSF53756">
    <property type="entry name" value="UDP-Glycosyltransferase/glycogen phosphorylase"/>
    <property type="match status" value="1"/>
</dbReference>
<evidence type="ECO:0000313" key="3">
    <source>
        <dbReference type="Proteomes" id="UP000001137"/>
    </source>
</evidence>
<reference evidence="2 3" key="1">
    <citation type="submission" date="2007-10" db="EMBL/GenBank/DDBJ databases">
        <title>Complete sequence of Caldivirga maquilingensis IC-167.</title>
        <authorList>
            <consortium name="US DOE Joint Genome Institute"/>
            <person name="Copeland A."/>
            <person name="Lucas S."/>
            <person name="Lapidus A."/>
            <person name="Barry K."/>
            <person name="Glavina del Rio T."/>
            <person name="Dalin E."/>
            <person name="Tice H."/>
            <person name="Pitluck S."/>
            <person name="Saunders E."/>
            <person name="Brettin T."/>
            <person name="Bruce D."/>
            <person name="Detter J.C."/>
            <person name="Han C."/>
            <person name="Schmutz J."/>
            <person name="Larimer F."/>
            <person name="Land M."/>
            <person name="Hauser L."/>
            <person name="Kyrpides N."/>
            <person name="Ivanova N."/>
            <person name="Biddle J.F."/>
            <person name="Zhang Z."/>
            <person name="Fitz-Gibbon S.T."/>
            <person name="Lowe T.M."/>
            <person name="Saltikov C."/>
            <person name="House C.H."/>
            <person name="Richardson P."/>
        </authorList>
    </citation>
    <scope>NUCLEOTIDE SEQUENCE [LARGE SCALE GENOMIC DNA]</scope>
    <source>
        <strain evidence="3">ATCC 700844 / DSM 13496 / JCM 10307 / IC-167</strain>
    </source>
</reference>
<accession>A8M958</accession>
<dbReference type="Gene3D" id="3.40.50.2000">
    <property type="entry name" value="Glycogen Phosphorylase B"/>
    <property type="match status" value="1"/>
</dbReference>
<sequence>MVIDEYLSKRELYTLISQHDLYIHGSLSDGFGLPVIESMAVGVPPVVLDAPPWNEVVNDSVGFLVKVGRENIIMRKPYKFKIRIFREDNALDTLEYALNEVMNNRMGWFTKVRKYIRQRYDAHSLYKEFAKLLE</sequence>